<feature type="transmembrane region" description="Helical" evidence="2">
    <location>
        <begin position="54"/>
        <end position="73"/>
    </location>
</feature>
<feature type="compositionally biased region" description="Basic and acidic residues" evidence="1">
    <location>
        <begin position="101"/>
        <end position="124"/>
    </location>
</feature>
<reference evidence="3" key="1">
    <citation type="submission" date="2021-01" db="EMBL/GenBank/DDBJ databases">
        <authorList>
            <person name="Corre E."/>
            <person name="Pelletier E."/>
            <person name="Niang G."/>
            <person name="Scheremetjew M."/>
            <person name="Finn R."/>
            <person name="Kale V."/>
            <person name="Holt S."/>
            <person name="Cochrane G."/>
            <person name="Meng A."/>
            <person name="Brown T."/>
            <person name="Cohen L."/>
        </authorList>
    </citation>
    <scope>NUCLEOTIDE SEQUENCE</scope>
    <source>
        <strain evidence="3">CCMP1723</strain>
    </source>
</reference>
<accession>A0A7S0IIU0</accession>
<evidence type="ECO:0000313" key="3">
    <source>
        <dbReference type="EMBL" id="CAD8523138.1"/>
    </source>
</evidence>
<sequence length="137" mass="15836">MKRSRSRKNDESDDRGASWADEIPTHAGPDGDPRSTMSAKERAAHDRGTRRARITLVALVVFCCLLKLTRPLYGPYIDRFGENNDQSMMERFGSHLEERARRNNLELDPRPWGHKPDKDEDEAKKRRRFEGNRGAQT</sequence>
<dbReference type="EMBL" id="HBEQ01012435">
    <property type="protein sequence ID" value="CAD8523138.1"/>
    <property type="molecule type" value="Transcribed_RNA"/>
</dbReference>
<evidence type="ECO:0000256" key="2">
    <source>
        <dbReference type="SAM" id="Phobius"/>
    </source>
</evidence>
<feature type="compositionally biased region" description="Basic and acidic residues" evidence="1">
    <location>
        <begin position="7"/>
        <end position="16"/>
    </location>
</feature>
<organism evidence="3">
    <name type="scientific">Micromonas pusilla</name>
    <name type="common">Picoplanktonic green alga</name>
    <name type="synonym">Chromulina pusilla</name>
    <dbReference type="NCBI Taxonomy" id="38833"/>
    <lineage>
        <taxon>Eukaryota</taxon>
        <taxon>Viridiplantae</taxon>
        <taxon>Chlorophyta</taxon>
        <taxon>Mamiellophyceae</taxon>
        <taxon>Mamiellales</taxon>
        <taxon>Mamiellaceae</taxon>
        <taxon>Micromonas</taxon>
    </lineage>
</organism>
<proteinExistence type="predicted"/>
<keyword evidence="2" id="KW-0472">Membrane</keyword>
<evidence type="ECO:0000256" key="1">
    <source>
        <dbReference type="SAM" id="MobiDB-lite"/>
    </source>
</evidence>
<name>A0A7S0IIU0_MICPS</name>
<keyword evidence="2" id="KW-0812">Transmembrane</keyword>
<protein>
    <submittedName>
        <fullName evidence="3">Uncharacterized protein</fullName>
    </submittedName>
</protein>
<feature type="region of interest" description="Disordered" evidence="1">
    <location>
        <begin position="101"/>
        <end position="137"/>
    </location>
</feature>
<feature type="region of interest" description="Disordered" evidence="1">
    <location>
        <begin position="1"/>
        <end position="50"/>
    </location>
</feature>
<dbReference type="AlphaFoldDB" id="A0A7S0IIU0"/>
<gene>
    <name evidence="3" type="ORF">MCOM1403_LOCUS10004</name>
</gene>
<keyword evidence="2" id="KW-1133">Transmembrane helix</keyword>
<feature type="compositionally biased region" description="Basic and acidic residues" evidence="1">
    <location>
        <begin position="29"/>
        <end position="49"/>
    </location>
</feature>